<proteinExistence type="predicted"/>
<keyword evidence="3" id="KW-1185">Reference proteome</keyword>
<organism evidence="2 3">
    <name type="scientific">Mytilus edulis</name>
    <name type="common">Blue mussel</name>
    <dbReference type="NCBI Taxonomy" id="6550"/>
    <lineage>
        <taxon>Eukaryota</taxon>
        <taxon>Metazoa</taxon>
        <taxon>Spiralia</taxon>
        <taxon>Lophotrochozoa</taxon>
        <taxon>Mollusca</taxon>
        <taxon>Bivalvia</taxon>
        <taxon>Autobranchia</taxon>
        <taxon>Pteriomorphia</taxon>
        <taxon>Mytilida</taxon>
        <taxon>Mytiloidea</taxon>
        <taxon>Mytilidae</taxon>
        <taxon>Mytilinae</taxon>
        <taxon>Mytilus</taxon>
    </lineage>
</organism>
<dbReference type="Gene3D" id="2.40.50.140">
    <property type="entry name" value="Nucleic acid-binding proteins"/>
    <property type="match status" value="1"/>
</dbReference>
<dbReference type="SUPFAM" id="SSF50249">
    <property type="entry name" value="Nucleic acid-binding proteins"/>
    <property type="match status" value="1"/>
</dbReference>
<accession>A0A8S3TIT9</accession>
<evidence type="ECO:0000313" key="3">
    <source>
        <dbReference type="Proteomes" id="UP000683360"/>
    </source>
</evidence>
<name>A0A8S3TIT9_MYTED</name>
<sequence length="330" mass="36560">MHHRYSSDNKILLKISDYFSPGEPDSIGAGTCRGCRKPLQGVEADKPLMRPRSLKVKLWREKASMTNGFSVGDKIVVKNLKVMEFRGSIFLNSMSDTSIMNDTEFTNIQSSPKKCIIAFLQEYPQHNAQIQASIQMTDSSTQTDHIIIPQELLGSNASSQLTTVEEDEMSDSDDPEWVPSDEEEEIEGINITCDCGYTKSWKSQPISNTMPVGNLVLAGAILFSGNNPNQGILSDDEMAACENDSISDSNQVSQSESELWNAIDQQIVISSDSGDNSEIPKSKQLTSWVNKNNISHNSTDKLLKILKMIGLKQLPPTTTSLLKTKRHVDK</sequence>
<evidence type="ECO:0000313" key="2">
    <source>
        <dbReference type="EMBL" id="CAG2233521.1"/>
    </source>
</evidence>
<protein>
    <submittedName>
        <fullName evidence="2">Uncharacterized protein</fullName>
    </submittedName>
</protein>
<gene>
    <name evidence="2" type="ORF">MEDL_46174</name>
</gene>
<reference evidence="2" key="1">
    <citation type="submission" date="2021-03" db="EMBL/GenBank/DDBJ databases">
        <authorList>
            <person name="Bekaert M."/>
        </authorList>
    </citation>
    <scope>NUCLEOTIDE SEQUENCE</scope>
</reference>
<dbReference type="Proteomes" id="UP000683360">
    <property type="component" value="Unassembled WGS sequence"/>
</dbReference>
<comment type="caution">
    <text evidence="2">The sequence shown here is derived from an EMBL/GenBank/DDBJ whole genome shotgun (WGS) entry which is preliminary data.</text>
</comment>
<feature type="region of interest" description="Disordered" evidence="1">
    <location>
        <begin position="164"/>
        <end position="184"/>
    </location>
</feature>
<dbReference type="InterPro" id="IPR012340">
    <property type="entry name" value="NA-bd_OB-fold"/>
</dbReference>
<evidence type="ECO:0000256" key="1">
    <source>
        <dbReference type="SAM" id="MobiDB-lite"/>
    </source>
</evidence>
<dbReference type="AlphaFoldDB" id="A0A8S3TIT9"/>
<dbReference type="EMBL" id="CAJPWZ010002208">
    <property type="protein sequence ID" value="CAG2233521.1"/>
    <property type="molecule type" value="Genomic_DNA"/>
</dbReference>